<feature type="region of interest" description="Disordered" evidence="1">
    <location>
        <begin position="1"/>
        <end position="80"/>
    </location>
</feature>
<feature type="compositionally biased region" description="Basic residues" evidence="1">
    <location>
        <begin position="1"/>
        <end position="11"/>
    </location>
</feature>
<feature type="compositionally biased region" description="Basic and acidic residues" evidence="1">
    <location>
        <begin position="38"/>
        <end position="48"/>
    </location>
</feature>
<evidence type="ECO:0000313" key="3">
    <source>
        <dbReference type="Proteomes" id="UP001152523"/>
    </source>
</evidence>
<reference evidence="2" key="1">
    <citation type="submission" date="2022-07" db="EMBL/GenBank/DDBJ databases">
        <authorList>
            <person name="Macas J."/>
            <person name="Novak P."/>
            <person name="Neumann P."/>
        </authorList>
    </citation>
    <scope>NUCLEOTIDE SEQUENCE</scope>
</reference>
<keyword evidence="3" id="KW-1185">Reference proteome</keyword>
<dbReference type="AlphaFoldDB" id="A0AAV0GFC4"/>
<sequence>MPRGGKAKKKTTPVPTKSSSRLKAIAQAKKVGDAALDEVIHSEEDSSRGDATYQPTNDISSSSNEPMENKGEHNEVNSTHISQDIVEPFIGGDMDKVVTIIEEVVVPINVLMRSRLL</sequence>
<dbReference type="Proteomes" id="UP001152523">
    <property type="component" value="Unassembled WGS sequence"/>
</dbReference>
<feature type="compositionally biased region" description="Polar residues" evidence="1">
    <location>
        <begin position="53"/>
        <end position="66"/>
    </location>
</feature>
<proteinExistence type="predicted"/>
<dbReference type="EMBL" id="CAMAPF010001107">
    <property type="protein sequence ID" value="CAH9146650.1"/>
    <property type="molecule type" value="Genomic_DNA"/>
</dbReference>
<comment type="caution">
    <text evidence="2">The sequence shown here is derived from an EMBL/GenBank/DDBJ whole genome shotgun (WGS) entry which is preliminary data.</text>
</comment>
<evidence type="ECO:0000313" key="2">
    <source>
        <dbReference type="EMBL" id="CAH9146650.1"/>
    </source>
</evidence>
<organism evidence="2 3">
    <name type="scientific">Cuscuta epithymum</name>
    <dbReference type="NCBI Taxonomy" id="186058"/>
    <lineage>
        <taxon>Eukaryota</taxon>
        <taxon>Viridiplantae</taxon>
        <taxon>Streptophyta</taxon>
        <taxon>Embryophyta</taxon>
        <taxon>Tracheophyta</taxon>
        <taxon>Spermatophyta</taxon>
        <taxon>Magnoliopsida</taxon>
        <taxon>eudicotyledons</taxon>
        <taxon>Gunneridae</taxon>
        <taxon>Pentapetalae</taxon>
        <taxon>asterids</taxon>
        <taxon>lamiids</taxon>
        <taxon>Solanales</taxon>
        <taxon>Convolvulaceae</taxon>
        <taxon>Cuscuteae</taxon>
        <taxon>Cuscuta</taxon>
        <taxon>Cuscuta subgen. Cuscuta</taxon>
    </lineage>
</organism>
<name>A0AAV0GFC4_9ASTE</name>
<evidence type="ECO:0000256" key="1">
    <source>
        <dbReference type="SAM" id="MobiDB-lite"/>
    </source>
</evidence>
<accession>A0AAV0GFC4</accession>
<gene>
    <name evidence="2" type="ORF">CEPIT_LOCUS43143</name>
</gene>
<protein>
    <submittedName>
        <fullName evidence="2">Uncharacterized protein</fullName>
    </submittedName>
</protein>